<reference evidence="8 9" key="1">
    <citation type="journal article" date="2016" name="Int. J. Syst. Evol. Microbiol.">
        <title>Chitinibacter fontanus sp. nov., isolated from a spring.</title>
        <authorList>
            <person name="Sheu S.Y."/>
            <person name="Li Y.S."/>
            <person name="Young C.C."/>
            <person name="Chen W.M."/>
        </authorList>
    </citation>
    <scope>NUCLEOTIDE SEQUENCE [LARGE SCALE GENOMIC DNA]</scope>
    <source>
        <strain evidence="8 9">STM-7</strain>
    </source>
</reference>
<evidence type="ECO:0000256" key="7">
    <source>
        <dbReference type="SAM" id="Phobius"/>
    </source>
</evidence>
<evidence type="ECO:0000256" key="1">
    <source>
        <dbReference type="ARBA" id="ARBA00004533"/>
    </source>
</evidence>
<feature type="transmembrane region" description="Helical" evidence="7">
    <location>
        <begin position="39"/>
        <end position="58"/>
    </location>
</feature>
<keyword evidence="7" id="KW-1133">Transmembrane helix</keyword>
<keyword evidence="7" id="KW-0812">Transmembrane</keyword>
<dbReference type="RefSeq" id="WP_180306384.1">
    <property type="nucleotide sequence ID" value="NZ_CP058952.1"/>
</dbReference>
<dbReference type="PANTHER" id="PTHR30606">
    <property type="entry name" value="LIPID A BIOSYNTHESIS LAUROYL ACYLTRANSFERASE"/>
    <property type="match status" value="1"/>
</dbReference>
<dbReference type="PANTHER" id="PTHR30606:SF9">
    <property type="entry name" value="LIPID A BIOSYNTHESIS LAUROYLTRANSFERASE"/>
    <property type="match status" value="1"/>
</dbReference>
<evidence type="ECO:0000256" key="2">
    <source>
        <dbReference type="ARBA" id="ARBA00022475"/>
    </source>
</evidence>
<protein>
    <recommendedName>
        <fullName evidence="10">Glycosyl transferase</fullName>
    </recommendedName>
</protein>
<evidence type="ECO:0000256" key="6">
    <source>
        <dbReference type="ARBA" id="ARBA00023315"/>
    </source>
</evidence>
<organism evidence="8 9">
    <name type="scientific">Chitinibacter fontanus</name>
    <dbReference type="NCBI Taxonomy" id="1737446"/>
    <lineage>
        <taxon>Bacteria</taxon>
        <taxon>Pseudomonadati</taxon>
        <taxon>Pseudomonadota</taxon>
        <taxon>Betaproteobacteria</taxon>
        <taxon>Neisseriales</taxon>
        <taxon>Chitinibacteraceae</taxon>
        <taxon>Chitinibacter</taxon>
    </lineage>
</organism>
<dbReference type="GO" id="GO:0005886">
    <property type="term" value="C:plasma membrane"/>
    <property type="evidence" value="ECO:0007669"/>
    <property type="project" value="UniProtKB-SubCell"/>
</dbReference>
<dbReference type="GO" id="GO:0016746">
    <property type="term" value="F:acyltransferase activity"/>
    <property type="evidence" value="ECO:0007669"/>
    <property type="project" value="UniProtKB-KW"/>
</dbReference>
<dbReference type="KEGG" id="cfon:HZU75_12640"/>
<gene>
    <name evidence="8" type="ORF">HZU75_12640</name>
</gene>
<dbReference type="CDD" id="cd07984">
    <property type="entry name" value="LPLAT_LABLAT-like"/>
    <property type="match status" value="1"/>
</dbReference>
<evidence type="ECO:0000256" key="4">
    <source>
        <dbReference type="ARBA" id="ARBA00022679"/>
    </source>
</evidence>
<dbReference type="InterPro" id="IPR014548">
    <property type="entry name" value="Ac_Trasf"/>
</dbReference>
<evidence type="ECO:0000313" key="8">
    <source>
        <dbReference type="EMBL" id="QLI82303.1"/>
    </source>
</evidence>
<keyword evidence="5 7" id="KW-0472">Membrane</keyword>
<dbReference type="GO" id="GO:0009247">
    <property type="term" value="P:glycolipid biosynthetic process"/>
    <property type="evidence" value="ECO:0007669"/>
    <property type="project" value="UniProtKB-ARBA"/>
</dbReference>
<proteinExistence type="predicted"/>
<sequence>MNPSQPSTAWSVQKERGGQIAYWGMKLMLHAYALGGRPLFALILYPVLAWFFIFGRLARQASQQYLQKLAQFAPQLHLRATYWLSWRHFLSFADTILDKFHAWSNDIDHAQVHCLGREMMLERLTQGQGGIMLTAHLGNTEAMQALSKANESLRLNILVHTQHAEQFNRILAARAQTRTIRLIQVEDINAALAAELSERVERGEWLVIAADRVPVHSTNTTATARTLDVNFLGQPARLPLGPHLLALMMQCPLVLAVCLKQSDGLHLYFETLSEPEIVPRQQREAWLNQSAQRYADRLTHYCQLAPLQWFNFYPFWSEHE</sequence>
<keyword evidence="9" id="KW-1185">Reference proteome</keyword>
<name>A0A7D5Z7V7_9NEIS</name>
<dbReference type="PIRSF" id="PIRSF028561">
    <property type="entry name" value="Ac_Trasf"/>
    <property type="match status" value="1"/>
</dbReference>
<evidence type="ECO:0000256" key="3">
    <source>
        <dbReference type="ARBA" id="ARBA00022519"/>
    </source>
</evidence>
<evidence type="ECO:0000256" key="5">
    <source>
        <dbReference type="ARBA" id="ARBA00023136"/>
    </source>
</evidence>
<dbReference type="InterPro" id="IPR004960">
    <property type="entry name" value="LipA_acyltrans"/>
</dbReference>
<keyword evidence="6" id="KW-0012">Acyltransferase</keyword>
<evidence type="ECO:0008006" key="10">
    <source>
        <dbReference type="Google" id="ProtNLM"/>
    </source>
</evidence>
<dbReference type="Proteomes" id="UP000510822">
    <property type="component" value="Chromosome"/>
</dbReference>
<dbReference type="AlphaFoldDB" id="A0A7D5Z7V7"/>
<evidence type="ECO:0000313" key="9">
    <source>
        <dbReference type="Proteomes" id="UP000510822"/>
    </source>
</evidence>
<accession>A0A7D5Z7V7</accession>
<dbReference type="Pfam" id="PF03279">
    <property type="entry name" value="Lip_A_acyltrans"/>
    <property type="match status" value="1"/>
</dbReference>
<keyword evidence="3" id="KW-0997">Cell inner membrane</keyword>
<keyword evidence="4" id="KW-0808">Transferase</keyword>
<comment type="subcellular location">
    <subcellularLocation>
        <location evidence="1">Cell inner membrane</location>
    </subcellularLocation>
</comment>
<dbReference type="EMBL" id="CP058952">
    <property type="protein sequence ID" value="QLI82303.1"/>
    <property type="molecule type" value="Genomic_DNA"/>
</dbReference>
<keyword evidence="2" id="KW-1003">Cell membrane</keyword>